<reference evidence="6" key="1">
    <citation type="submission" date="2021-05" db="EMBL/GenBank/DDBJ databases">
        <authorList>
            <person name="Alioto T."/>
            <person name="Alioto T."/>
            <person name="Gomez Garrido J."/>
        </authorList>
    </citation>
    <scope>NUCLEOTIDE SEQUENCE</scope>
</reference>
<feature type="chain" id="PRO_5034236772" evidence="5">
    <location>
        <begin position="35"/>
        <end position="304"/>
    </location>
</feature>
<evidence type="ECO:0000256" key="1">
    <source>
        <dbReference type="ARBA" id="ARBA00004479"/>
    </source>
</evidence>
<dbReference type="InterPro" id="IPR031152">
    <property type="entry name" value="PLXDC"/>
</dbReference>
<organism evidence="6">
    <name type="scientific">Cacopsylla melanoneura</name>
    <dbReference type="NCBI Taxonomy" id="428564"/>
    <lineage>
        <taxon>Eukaryota</taxon>
        <taxon>Metazoa</taxon>
        <taxon>Ecdysozoa</taxon>
        <taxon>Arthropoda</taxon>
        <taxon>Hexapoda</taxon>
        <taxon>Insecta</taxon>
        <taxon>Pterygota</taxon>
        <taxon>Neoptera</taxon>
        <taxon>Paraneoptera</taxon>
        <taxon>Hemiptera</taxon>
        <taxon>Sternorrhyncha</taxon>
        <taxon>Psylloidea</taxon>
        <taxon>Psyllidae</taxon>
        <taxon>Psyllinae</taxon>
        <taxon>Cacopsylla</taxon>
    </lineage>
</organism>
<keyword evidence="4" id="KW-1133">Transmembrane helix</keyword>
<comment type="subcellular location">
    <subcellularLocation>
        <location evidence="1">Membrane</location>
        <topology evidence="1">Single-pass type I membrane protein</topology>
    </subcellularLocation>
</comment>
<feature type="signal peptide" evidence="5">
    <location>
        <begin position="1"/>
        <end position="34"/>
    </location>
</feature>
<dbReference type="PANTHER" id="PTHR13055:SF12">
    <property type="entry name" value="LD40707P"/>
    <property type="match status" value="1"/>
</dbReference>
<evidence type="ECO:0000256" key="4">
    <source>
        <dbReference type="ARBA" id="ARBA00022989"/>
    </source>
</evidence>
<evidence type="ECO:0000256" key="5">
    <source>
        <dbReference type="SAM" id="SignalP"/>
    </source>
</evidence>
<proteinExistence type="predicted"/>
<evidence type="ECO:0000313" key="6">
    <source>
        <dbReference type="EMBL" id="CAG6782356.1"/>
    </source>
</evidence>
<evidence type="ECO:0000256" key="2">
    <source>
        <dbReference type="ARBA" id="ARBA00022692"/>
    </source>
</evidence>
<accession>A0A8D9BEF2</accession>
<keyword evidence="4" id="KW-0472">Membrane</keyword>
<keyword evidence="3 5" id="KW-0732">Signal</keyword>
<keyword evidence="2" id="KW-0812">Transmembrane</keyword>
<protein>
    <submittedName>
        <fullName evidence="6">Plexin domain-containing protein 2</fullName>
    </submittedName>
</protein>
<evidence type="ECO:0000256" key="3">
    <source>
        <dbReference type="ARBA" id="ARBA00022729"/>
    </source>
</evidence>
<dbReference type="AlphaFoldDB" id="A0A8D9BEF2"/>
<dbReference type="PANTHER" id="PTHR13055">
    <property type="entry name" value="TUMOR ENDOTHELIAL MARKER 7 RELATED"/>
    <property type="match status" value="1"/>
</dbReference>
<dbReference type="GO" id="GO:0016020">
    <property type="term" value="C:membrane"/>
    <property type="evidence" value="ECO:0007669"/>
    <property type="project" value="UniProtKB-SubCell"/>
</dbReference>
<dbReference type="EMBL" id="HBUF01626954">
    <property type="protein sequence ID" value="CAG6782356.1"/>
    <property type="molecule type" value="Transcribed_RNA"/>
</dbReference>
<sequence>MCVKINGQFTLTAMMVPLCISLTVILFTASRAIASDTNTTNKNIYYETSFIQDEKKAEALWLELNDQQYVNTSMTFSFAEATKALEQSNEKYKVYGLRRVQNISFDFLLFGETVRTVQLFANGLLMLAEQLYPKQLTEQPYFASVQPDFDLYPAEVVSFDFIRWFQNDSQLTVTWENMEFKPENSNFTFYTFQTTLFKTGDIVIVVKSITNEHILRNVTVTLMDGFILPNEAIHPYPHHSFKFVYENISNWSLIYMKPWPTCLNQKNLNSCLLPNRSLWAPDTIYDTNCSWCPSSADPENMSGN</sequence>
<name>A0A8D9BEF2_9HEMI</name>